<accession>A0A415ER77</accession>
<evidence type="ECO:0000313" key="3">
    <source>
        <dbReference type="EMBL" id="MDT2965872.1"/>
    </source>
</evidence>
<proteinExistence type="predicted"/>
<dbReference type="AlphaFoldDB" id="A0A415ER77"/>
<feature type="coiled-coil region" evidence="1">
    <location>
        <begin position="265"/>
        <end position="313"/>
    </location>
</feature>
<keyword evidence="2" id="KW-1133">Transmembrane helix</keyword>
<name>A0A415ER77_ENTCA</name>
<evidence type="ECO:0000313" key="5">
    <source>
        <dbReference type="Proteomes" id="UP000286288"/>
    </source>
</evidence>
<protein>
    <submittedName>
        <fullName evidence="4">Uncharacterized protein</fullName>
    </submittedName>
</protein>
<dbReference type="Proteomes" id="UP000286288">
    <property type="component" value="Unassembled WGS sequence"/>
</dbReference>
<dbReference type="EMBL" id="JARQDV010000013">
    <property type="protein sequence ID" value="MDT2965872.1"/>
    <property type="molecule type" value="Genomic_DNA"/>
</dbReference>
<dbReference type="Proteomes" id="UP001268896">
    <property type="component" value="Unassembled WGS sequence"/>
</dbReference>
<feature type="transmembrane region" description="Helical" evidence="2">
    <location>
        <begin position="67"/>
        <end position="90"/>
    </location>
</feature>
<reference evidence="3" key="2">
    <citation type="submission" date="2023-03" db="EMBL/GenBank/DDBJ databases">
        <authorList>
            <person name="Shen W."/>
            <person name="Cai J."/>
        </authorList>
    </citation>
    <scope>NUCLEOTIDE SEQUENCE</scope>
    <source>
        <strain evidence="3">K72-2</strain>
    </source>
</reference>
<evidence type="ECO:0000313" key="4">
    <source>
        <dbReference type="EMBL" id="RHK05812.1"/>
    </source>
</evidence>
<gene>
    <name evidence="4" type="ORF">DW084_11780</name>
    <name evidence="3" type="ORF">P7I32_14855</name>
</gene>
<evidence type="ECO:0000256" key="1">
    <source>
        <dbReference type="SAM" id="Coils"/>
    </source>
</evidence>
<dbReference type="OrthoDB" id="2154696at2"/>
<reference evidence="4 5" key="1">
    <citation type="submission" date="2018-08" db="EMBL/GenBank/DDBJ databases">
        <title>A genome reference for cultivated species of the human gut microbiota.</title>
        <authorList>
            <person name="Zou Y."/>
            <person name="Xue W."/>
            <person name="Luo G."/>
        </authorList>
    </citation>
    <scope>NUCLEOTIDE SEQUENCE [LARGE SCALE GENOMIC DNA]</scope>
    <source>
        <strain evidence="4 5">AF48-16</strain>
    </source>
</reference>
<keyword evidence="1" id="KW-0175">Coiled coil</keyword>
<dbReference type="EMBL" id="QRMZ01000015">
    <property type="protein sequence ID" value="RHK05812.1"/>
    <property type="molecule type" value="Genomic_DNA"/>
</dbReference>
<feature type="transmembrane region" description="Helical" evidence="2">
    <location>
        <begin position="102"/>
        <end position="128"/>
    </location>
</feature>
<feature type="transmembrane region" description="Helical" evidence="2">
    <location>
        <begin position="316"/>
        <end position="340"/>
    </location>
</feature>
<comment type="caution">
    <text evidence="4">The sequence shown here is derived from an EMBL/GenBank/DDBJ whole genome shotgun (WGS) entry which is preliminary data.</text>
</comment>
<feature type="transmembrane region" description="Helical" evidence="2">
    <location>
        <begin position="21"/>
        <end position="47"/>
    </location>
</feature>
<keyword evidence="2" id="KW-0812">Transmembrane</keyword>
<evidence type="ECO:0000256" key="2">
    <source>
        <dbReference type="SAM" id="Phobius"/>
    </source>
</evidence>
<dbReference type="Gene3D" id="1.20.120.20">
    <property type="entry name" value="Apolipoprotein"/>
    <property type="match status" value="1"/>
</dbReference>
<keyword evidence="2" id="KW-0472">Membrane</keyword>
<organism evidence="4 5">
    <name type="scientific">Enterococcus casseliflavus</name>
    <name type="common">Enterococcus flavescens</name>
    <dbReference type="NCBI Taxonomy" id="37734"/>
    <lineage>
        <taxon>Bacteria</taxon>
        <taxon>Bacillati</taxon>
        <taxon>Bacillota</taxon>
        <taxon>Bacilli</taxon>
        <taxon>Lactobacillales</taxon>
        <taxon>Enterococcaceae</taxon>
        <taxon>Enterococcus</taxon>
    </lineage>
</organism>
<sequence length="349" mass="36848">MMKRGFRNYLGSDEREAGYNLSWGSIFAGVVTFIALFMTLSMIGSAIGFGMVEPTSNNPLDGVGTGLLIWTVITFVLALFGAGFVSGVAARRVGLVHGFLTWATSMIVMMVMLSYLTIGAFSVVGSLLGNVASAVGSGVETVASGAGDVASKAFDEITGNMEDVNTDELQANVNDVLQDTDVPELQPDYLQNQLSDATNDIKDAGKDIATNPNDADKIIDDLASKLQDRATTIGDSVDKEAISNAVAQNTDLSQQEAEEATNNIVNGLQDASDEAQKQIENAQQNLEQAKQDIDQAVEDARQKAEEASDATAKASIWGFVAMVLGLVLTSIGGLVGANLVKTADHENRI</sequence>